<keyword evidence="2" id="KW-0732">Signal</keyword>
<evidence type="ECO:0000256" key="1">
    <source>
        <dbReference type="SAM" id="MobiDB-lite"/>
    </source>
</evidence>
<sequence>MHIKINTIHILLIVLVLSNLACALPKGGGGGGGRGGGSSGGSRSGSGSSSGGSRSGSGSGGSGSSSGGSKSGGGSSSGGWSSSSPSNPSRGGIGSSLPSRSSGPTGRRTVPILFFGSPSTHVPHPSRPGIVGWYDYDSDDDNSTTCSFRSHDGALVERVACPRVPAPSPASNSAPAWTPTPRLGLFRRNLVAVVVLSMCGFVLF</sequence>
<dbReference type="Proteomes" id="UP000193411">
    <property type="component" value="Unassembled WGS sequence"/>
</dbReference>
<accession>A0A1Y2HNR0</accession>
<keyword evidence="4" id="KW-1185">Reference proteome</keyword>
<feature type="compositionally biased region" description="Gly residues" evidence="1">
    <location>
        <begin position="28"/>
        <end position="77"/>
    </location>
</feature>
<protein>
    <submittedName>
        <fullName evidence="3">Uncharacterized protein</fullName>
    </submittedName>
</protein>
<evidence type="ECO:0000313" key="4">
    <source>
        <dbReference type="Proteomes" id="UP000193411"/>
    </source>
</evidence>
<evidence type="ECO:0000313" key="3">
    <source>
        <dbReference type="EMBL" id="ORZ36228.1"/>
    </source>
</evidence>
<evidence type="ECO:0000256" key="2">
    <source>
        <dbReference type="SAM" id="SignalP"/>
    </source>
</evidence>
<gene>
    <name evidence="3" type="ORF">BCR44DRAFT_1433017</name>
</gene>
<reference evidence="3 4" key="1">
    <citation type="submission" date="2016-07" db="EMBL/GenBank/DDBJ databases">
        <title>Pervasive Adenine N6-methylation of Active Genes in Fungi.</title>
        <authorList>
            <consortium name="DOE Joint Genome Institute"/>
            <person name="Mondo S.J."/>
            <person name="Dannebaum R.O."/>
            <person name="Kuo R.C."/>
            <person name="Labutti K."/>
            <person name="Haridas S."/>
            <person name="Kuo A."/>
            <person name="Salamov A."/>
            <person name="Ahrendt S.R."/>
            <person name="Lipzen A."/>
            <person name="Sullivan W."/>
            <person name="Andreopoulos W.B."/>
            <person name="Clum A."/>
            <person name="Lindquist E."/>
            <person name="Daum C."/>
            <person name="Ramamoorthy G.K."/>
            <person name="Gryganskyi A."/>
            <person name="Culley D."/>
            <person name="Magnuson J.K."/>
            <person name="James T.Y."/>
            <person name="O'Malley M.A."/>
            <person name="Stajich J.E."/>
            <person name="Spatafora J.W."/>
            <person name="Visel A."/>
            <person name="Grigoriev I.V."/>
        </authorList>
    </citation>
    <scope>NUCLEOTIDE SEQUENCE [LARGE SCALE GENOMIC DNA]</scope>
    <source>
        <strain evidence="3 4">PL171</strain>
    </source>
</reference>
<feature type="signal peptide" evidence="2">
    <location>
        <begin position="1"/>
        <end position="23"/>
    </location>
</feature>
<comment type="caution">
    <text evidence="3">The sequence shown here is derived from an EMBL/GenBank/DDBJ whole genome shotgun (WGS) entry which is preliminary data.</text>
</comment>
<dbReference type="AlphaFoldDB" id="A0A1Y2HNR0"/>
<organism evidence="3 4">
    <name type="scientific">Catenaria anguillulae PL171</name>
    <dbReference type="NCBI Taxonomy" id="765915"/>
    <lineage>
        <taxon>Eukaryota</taxon>
        <taxon>Fungi</taxon>
        <taxon>Fungi incertae sedis</taxon>
        <taxon>Blastocladiomycota</taxon>
        <taxon>Blastocladiomycetes</taxon>
        <taxon>Blastocladiales</taxon>
        <taxon>Catenariaceae</taxon>
        <taxon>Catenaria</taxon>
    </lineage>
</organism>
<dbReference type="EMBL" id="MCFL01000018">
    <property type="protein sequence ID" value="ORZ36228.1"/>
    <property type="molecule type" value="Genomic_DNA"/>
</dbReference>
<feature type="region of interest" description="Disordered" evidence="1">
    <location>
        <begin position="28"/>
        <end position="112"/>
    </location>
</feature>
<name>A0A1Y2HNR0_9FUNG</name>
<feature type="chain" id="PRO_5012576065" evidence="2">
    <location>
        <begin position="24"/>
        <end position="204"/>
    </location>
</feature>
<proteinExistence type="predicted"/>
<feature type="compositionally biased region" description="Low complexity" evidence="1">
    <location>
        <begin position="78"/>
        <end position="90"/>
    </location>
</feature>